<dbReference type="FunCoup" id="A9UTK9">
    <property type="interactions" value="713"/>
</dbReference>
<dbReference type="GO" id="GO:0030488">
    <property type="term" value="P:tRNA methylation"/>
    <property type="evidence" value="ECO:0000318"/>
    <property type="project" value="GO_Central"/>
</dbReference>
<dbReference type="PANTHER" id="PTHR11806:SF0">
    <property type="entry name" value="PROTEIN MTO1 HOMOLOG, MITOCHONDRIAL"/>
    <property type="match status" value="1"/>
</dbReference>
<protein>
    <recommendedName>
        <fullName evidence="6">tRNA uridine 5-carboxymethylaminomethyl modification enzyme C-terminal subdomain domain-containing protein</fullName>
    </recommendedName>
</protein>
<dbReference type="Pfam" id="PF21680">
    <property type="entry name" value="GIDA_C_1st"/>
    <property type="match status" value="1"/>
</dbReference>
<dbReference type="GO" id="GO:0005739">
    <property type="term" value="C:mitochondrion"/>
    <property type="evidence" value="ECO:0000318"/>
    <property type="project" value="GO_Central"/>
</dbReference>
<evidence type="ECO:0000259" key="6">
    <source>
        <dbReference type="SMART" id="SM01228"/>
    </source>
</evidence>
<dbReference type="InterPro" id="IPR049312">
    <property type="entry name" value="GIDA_C_N"/>
</dbReference>
<dbReference type="PANTHER" id="PTHR11806">
    <property type="entry name" value="GLUCOSE INHIBITED DIVISION PROTEIN A"/>
    <property type="match status" value="1"/>
</dbReference>
<dbReference type="InterPro" id="IPR044920">
    <property type="entry name" value="MnmG_C_subdom_sf"/>
</dbReference>
<keyword evidence="3" id="KW-0285">Flavoprotein</keyword>
<evidence type="ECO:0000313" key="8">
    <source>
        <dbReference type="Proteomes" id="UP000001357"/>
    </source>
</evidence>
<dbReference type="PROSITE" id="PS01281">
    <property type="entry name" value="GIDA_2"/>
    <property type="match status" value="1"/>
</dbReference>
<dbReference type="eggNOG" id="KOG2311">
    <property type="taxonomic scope" value="Eukaryota"/>
</dbReference>
<dbReference type="InterPro" id="IPR002218">
    <property type="entry name" value="MnmG-rel"/>
</dbReference>
<evidence type="ECO:0000256" key="1">
    <source>
        <dbReference type="ARBA" id="ARBA00001974"/>
    </source>
</evidence>
<dbReference type="InterPro" id="IPR047001">
    <property type="entry name" value="MnmG_C_subdom"/>
</dbReference>
<dbReference type="OMA" id="CNPAMGG"/>
<dbReference type="Gene3D" id="1.10.150.570">
    <property type="entry name" value="GidA associated domain, C-terminal subdomain"/>
    <property type="match status" value="1"/>
</dbReference>
<dbReference type="SUPFAM" id="SSF51905">
    <property type="entry name" value="FAD/NAD(P)-binding domain"/>
    <property type="match status" value="1"/>
</dbReference>
<gene>
    <name evidence="7" type="ORF">MONBRDRAFT_15339</name>
</gene>
<evidence type="ECO:0000313" key="7">
    <source>
        <dbReference type="EMBL" id="EDQ91263.1"/>
    </source>
</evidence>
<dbReference type="NCBIfam" id="TIGR00136">
    <property type="entry name" value="mnmG_gidA"/>
    <property type="match status" value="1"/>
</dbReference>
<proteinExistence type="inferred from homology"/>
<evidence type="ECO:0000256" key="5">
    <source>
        <dbReference type="ARBA" id="ARBA00022827"/>
    </source>
</evidence>
<dbReference type="FunFam" id="3.50.50.60:FF:000145">
    <property type="entry name" value="tRNA uridine 5-carboxymethylaminomethyl modification enzyme"/>
    <property type="match status" value="1"/>
</dbReference>
<dbReference type="HAMAP" id="MF_00129">
    <property type="entry name" value="MnmG_GidA"/>
    <property type="match status" value="1"/>
</dbReference>
<dbReference type="GO" id="GO:0070899">
    <property type="term" value="P:mitochondrial tRNA wobble uridine modification"/>
    <property type="evidence" value="ECO:0000318"/>
    <property type="project" value="GO_Central"/>
</dbReference>
<dbReference type="Proteomes" id="UP000001357">
    <property type="component" value="Unassembled WGS sequence"/>
</dbReference>
<dbReference type="KEGG" id="mbr:MONBRDRAFT_15339"/>
<dbReference type="SMART" id="SM01228">
    <property type="entry name" value="GIDA_assoc_3"/>
    <property type="match status" value="1"/>
</dbReference>
<dbReference type="InterPro" id="IPR020595">
    <property type="entry name" value="MnmG-rel_CS"/>
</dbReference>
<dbReference type="GO" id="GO:0005829">
    <property type="term" value="C:cytosol"/>
    <property type="evidence" value="ECO:0000318"/>
    <property type="project" value="GO_Central"/>
</dbReference>
<dbReference type="InParanoid" id="A9UTK9"/>
<keyword evidence="5" id="KW-0274">FAD</keyword>
<organism evidence="7 8">
    <name type="scientific">Monosiga brevicollis</name>
    <name type="common">Choanoflagellate</name>
    <dbReference type="NCBI Taxonomy" id="81824"/>
    <lineage>
        <taxon>Eukaryota</taxon>
        <taxon>Choanoflagellata</taxon>
        <taxon>Craspedida</taxon>
        <taxon>Salpingoecidae</taxon>
        <taxon>Monosiga</taxon>
    </lineage>
</organism>
<dbReference type="GO" id="GO:0050660">
    <property type="term" value="F:flavin adenine dinucleotide binding"/>
    <property type="evidence" value="ECO:0000318"/>
    <property type="project" value="GO_Central"/>
</dbReference>
<reference evidence="7 8" key="1">
    <citation type="journal article" date="2008" name="Nature">
        <title>The genome of the choanoflagellate Monosiga brevicollis and the origin of metazoans.</title>
        <authorList>
            <consortium name="JGI Sequencing"/>
            <person name="King N."/>
            <person name="Westbrook M.J."/>
            <person name="Young S.L."/>
            <person name="Kuo A."/>
            <person name="Abedin M."/>
            <person name="Chapman J."/>
            <person name="Fairclough S."/>
            <person name="Hellsten U."/>
            <person name="Isogai Y."/>
            <person name="Letunic I."/>
            <person name="Marr M."/>
            <person name="Pincus D."/>
            <person name="Putnam N."/>
            <person name="Rokas A."/>
            <person name="Wright K.J."/>
            <person name="Zuzow R."/>
            <person name="Dirks W."/>
            <person name="Good M."/>
            <person name="Goodstein D."/>
            <person name="Lemons D."/>
            <person name="Li W."/>
            <person name="Lyons J.B."/>
            <person name="Morris A."/>
            <person name="Nichols S."/>
            <person name="Richter D.J."/>
            <person name="Salamov A."/>
            <person name="Bork P."/>
            <person name="Lim W.A."/>
            <person name="Manning G."/>
            <person name="Miller W.T."/>
            <person name="McGinnis W."/>
            <person name="Shapiro H."/>
            <person name="Tjian R."/>
            <person name="Grigoriev I.V."/>
            <person name="Rokhsar D."/>
        </authorList>
    </citation>
    <scope>NUCLEOTIDE SEQUENCE [LARGE SCALE GENOMIC DNA]</scope>
    <source>
        <strain evidence="8">MX1 / ATCC 50154</strain>
    </source>
</reference>
<dbReference type="PRINTS" id="PR00411">
    <property type="entry name" value="PNDRDTASEI"/>
</dbReference>
<comment type="similarity">
    <text evidence="2">Belongs to the MnmG family.</text>
</comment>
<name>A9UTK9_MONBE</name>
<dbReference type="InterPro" id="IPR004416">
    <property type="entry name" value="MnmG"/>
</dbReference>
<dbReference type="Pfam" id="PF01134">
    <property type="entry name" value="GIDA"/>
    <property type="match status" value="1"/>
</dbReference>
<dbReference type="STRING" id="81824.A9UTK9"/>
<accession>A9UTK9</accession>
<evidence type="ECO:0000256" key="2">
    <source>
        <dbReference type="ARBA" id="ARBA00007653"/>
    </source>
</evidence>
<evidence type="ECO:0000256" key="4">
    <source>
        <dbReference type="ARBA" id="ARBA00022694"/>
    </source>
</evidence>
<keyword evidence="8" id="KW-1185">Reference proteome</keyword>
<dbReference type="GeneID" id="5889293"/>
<dbReference type="EMBL" id="CH991545">
    <property type="protein sequence ID" value="EDQ91263.1"/>
    <property type="molecule type" value="Genomic_DNA"/>
</dbReference>
<evidence type="ECO:0000256" key="3">
    <source>
        <dbReference type="ARBA" id="ARBA00022630"/>
    </source>
</evidence>
<dbReference type="FunFam" id="3.50.50.60:FF:000002">
    <property type="entry name" value="tRNA uridine 5-carboxymethylaminomethyl modification enzyme MnmG"/>
    <property type="match status" value="1"/>
</dbReference>
<dbReference type="AlphaFoldDB" id="A9UTK9"/>
<keyword evidence="4" id="KW-0819">tRNA processing</keyword>
<dbReference type="InterPro" id="IPR036188">
    <property type="entry name" value="FAD/NAD-bd_sf"/>
</dbReference>
<feature type="domain" description="tRNA uridine 5-carboxymethylaminomethyl modification enzyme C-terminal subdomain" evidence="6">
    <location>
        <begin position="576"/>
        <end position="647"/>
    </location>
</feature>
<dbReference type="RefSeq" id="XP_001743685.1">
    <property type="nucleotide sequence ID" value="XM_001743633.1"/>
</dbReference>
<dbReference type="Gene3D" id="3.50.50.60">
    <property type="entry name" value="FAD/NAD(P)-binding domain"/>
    <property type="match status" value="2"/>
</dbReference>
<comment type="cofactor">
    <cofactor evidence="1">
        <name>FAD</name>
        <dbReference type="ChEBI" id="CHEBI:57692"/>
    </cofactor>
</comment>
<dbReference type="InterPro" id="IPR040131">
    <property type="entry name" value="MnmG_N"/>
</dbReference>
<sequence length="651" mass="71001">MSWARSFNTATVVGSVRRQAPITLATRRSLVHTTATAIPKDLRYDVVVIGGGHAGCEAAAAAARTGARTALVTQKLETIGEMSCNPSFGGVGKGILLREVDALGGVAPTICDRAGIHFRVLNRSKGPAVWGPRAQIDRSIYRSEMQQHMASQPNLDLIAAAVEDITVNGDHQVTGVALGNGQIIGTRAVVVTTGTFLRGVINIGAYFTPAGRKGEGPSVGLAQTLETFGFKLGRLRTGTPPRIKKSTVCFDGLLEQPSDYPATPFSYLNERVALEDSFIQCHLTHTNSAAHQLVHDTLHENNHVRQDALGPRYCPSIESKANRHQVWLEPEGLDSDVIYPNGISMTMPEEAQLRFVRSIAGLENAQITQLGYGVSYDFVDPRQLHRTLETKMIHSLFLAGQINGTTGYEEAASQGIIAGINAALKVRGEPSFTVDRTQAYIGVLIDDLVTKGVLEPYRMFTSRAEYRLSLRSDNADTRLTALGHACGAVDEPRFQHFCQQQKELAELTQLLESVELTPHEWNSGGWYNSLRCGLLKPCSVASMMAFGFVSDSTAADLVPALRSFNPRLVERVKIEAMYAHMMNRQRASAESYRRQASLEIPPGFAFEKVHSLPLEALERLREHAPRTIGDAAQIQGITPDALARLVRALQS</sequence>
<dbReference type="Pfam" id="PF13932">
    <property type="entry name" value="SAM_GIDA_C"/>
    <property type="match status" value="1"/>
</dbReference>
<dbReference type="FunFam" id="1.10.150.570:FF:000001">
    <property type="entry name" value="tRNA uridine 5-carboxymethylaminomethyl modification enzyme MnmG"/>
    <property type="match status" value="1"/>
</dbReference>
<dbReference type="InterPro" id="IPR026904">
    <property type="entry name" value="MnmG_C"/>
</dbReference>